<dbReference type="GO" id="GO:0004029">
    <property type="term" value="F:aldehyde dehydrogenase (NAD+) activity"/>
    <property type="evidence" value="ECO:0007669"/>
    <property type="project" value="TreeGrafter"/>
</dbReference>
<evidence type="ECO:0000256" key="5">
    <source>
        <dbReference type="ARBA" id="ARBA00022912"/>
    </source>
</evidence>
<feature type="domain" description="Serine/threonine specific protein phosphatases" evidence="14">
    <location>
        <begin position="1011"/>
        <end position="1016"/>
    </location>
</feature>
<dbReference type="SUPFAM" id="SSF56300">
    <property type="entry name" value="Metallo-dependent phosphatases"/>
    <property type="match status" value="1"/>
</dbReference>
<dbReference type="InterPro" id="IPR029510">
    <property type="entry name" value="Ald_DH_CS_GLU"/>
</dbReference>
<dbReference type="CDD" id="cd07414">
    <property type="entry name" value="MPP_PP1_PPKL"/>
    <property type="match status" value="1"/>
</dbReference>
<dbReference type="PANTHER" id="PTHR43720">
    <property type="entry name" value="2-AMINOMUCONIC SEMIALDEHYDE DEHYDROGENASE"/>
    <property type="match status" value="1"/>
</dbReference>
<name>A0A3M7EE12_HORWE</name>
<dbReference type="SUPFAM" id="SSF53720">
    <property type="entry name" value="ALDH-like"/>
    <property type="match status" value="1"/>
</dbReference>
<evidence type="ECO:0000256" key="2">
    <source>
        <dbReference type="ARBA" id="ARBA00009986"/>
    </source>
</evidence>
<evidence type="ECO:0000256" key="12">
    <source>
        <dbReference type="RuleBase" id="RU004273"/>
    </source>
</evidence>
<dbReference type="PRINTS" id="PR00114">
    <property type="entry name" value="STPHPHTASE"/>
</dbReference>
<dbReference type="GO" id="GO:0046394">
    <property type="term" value="P:carboxylic acid biosynthetic process"/>
    <property type="evidence" value="ECO:0007669"/>
    <property type="project" value="UniProtKB-ARBA"/>
</dbReference>
<dbReference type="InterPro" id="IPR016162">
    <property type="entry name" value="Ald_DH_N"/>
</dbReference>
<dbReference type="EMBL" id="QWIQ01000880">
    <property type="protein sequence ID" value="RMY74366.1"/>
    <property type="molecule type" value="Genomic_DNA"/>
</dbReference>
<comment type="cofactor">
    <cofactor evidence="1">
        <name>Mn(2+)</name>
        <dbReference type="ChEBI" id="CHEBI:29035"/>
    </cofactor>
</comment>
<evidence type="ECO:0000313" key="16">
    <source>
        <dbReference type="Proteomes" id="UP000281468"/>
    </source>
</evidence>
<dbReference type="InterPro" id="IPR016163">
    <property type="entry name" value="Ald_DH_C"/>
</dbReference>
<evidence type="ECO:0000256" key="3">
    <source>
        <dbReference type="ARBA" id="ARBA00022723"/>
    </source>
</evidence>
<dbReference type="Pfam" id="PF00149">
    <property type="entry name" value="Metallophos"/>
    <property type="match status" value="1"/>
</dbReference>
<dbReference type="PROSITE" id="PS00687">
    <property type="entry name" value="ALDEHYDE_DEHYDR_GLU"/>
    <property type="match status" value="1"/>
</dbReference>
<evidence type="ECO:0000256" key="11">
    <source>
        <dbReference type="RuleBase" id="RU003345"/>
    </source>
</evidence>
<comment type="similarity">
    <text evidence="9">Belongs to the PPP phosphatase family. PP-Z subfamily.</text>
</comment>
<proteinExistence type="inferred from homology"/>
<dbReference type="VEuPathDB" id="FungiDB:BTJ68_03656"/>
<dbReference type="InterPro" id="IPR015590">
    <property type="entry name" value="Aldehyde_DH_dom"/>
</dbReference>
<evidence type="ECO:0000256" key="7">
    <source>
        <dbReference type="ARBA" id="ARBA00023027"/>
    </source>
</evidence>
<evidence type="ECO:0000256" key="10">
    <source>
        <dbReference type="PROSITE-ProRule" id="PRU10007"/>
    </source>
</evidence>
<feature type="region of interest" description="Disordered" evidence="13">
    <location>
        <begin position="660"/>
        <end position="686"/>
    </location>
</feature>
<evidence type="ECO:0000256" key="4">
    <source>
        <dbReference type="ARBA" id="ARBA00022801"/>
    </source>
</evidence>
<dbReference type="FunFam" id="3.40.605.10:FF:000026">
    <property type="entry name" value="Aldehyde dehydrogenase, putative"/>
    <property type="match status" value="1"/>
</dbReference>
<dbReference type="GO" id="GO:0046872">
    <property type="term" value="F:metal ion binding"/>
    <property type="evidence" value="ECO:0007669"/>
    <property type="project" value="UniProtKB-KW"/>
</dbReference>
<dbReference type="Proteomes" id="UP000281468">
    <property type="component" value="Unassembled WGS sequence"/>
</dbReference>
<evidence type="ECO:0000256" key="13">
    <source>
        <dbReference type="SAM" id="MobiDB-lite"/>
    </source>
</evidence>
<dbReference type="PANTHER" id="PTHR43720:SF2">
    <property type="entry name" value="2-AMINOMUCONIC SEMIALDEHYDE DEHYDROGENASE"/>
    <property type="match status" value="1"/>
</dbReference>
<dbReference type="Gene3D" id="3.40.605.10">
    <property type="entry name" value="Aldehyde Dehydrogenase, Chain A, domain 1"/>
    <property type="match status" value="1"/>
</dbReference>
<dbReference type="InterPro" id="IPR004843">
    <property type="entry name" value="Calcineurin-like_PHP"/>
</dbReference>
<feature type="region of interest" description="Disordered" evidence="13">
    <location>
        <begin position="558"/>
        <end position="579"/>
    </location>
</feature>
<evidence type="ECO:0000256" key="9">
    <source>
        <dbReference type="ARBA" id="ARBA00029458"/>
    </source>
</evidence>
<dbReference type="CDD" id="cd07144">
    <property type="entry name" value="ALDH_ALD2-YMR170C"/>
    <property type="match status" value="1"/>
</dbReference>
<evidence type="ECO:0000256" key="6">
    <source>
        <dbReference type="ARBA" id="ARBA00023002"/>
    </source>
</evidence>
<feature type="compositionally biased region" description="Polar residues" evidence="13">
    <location>
        <begin position="776"/>
        <end position="787"/>
    </location>
</feature>
<evidence type="ECO:0000256" key="1">
    <source>
        <dbReference type="ARBA" id="ARBA00001936"/>
    </source>
</evidence>
<protein>
    <recommendedName>
        <fullName evidence="12">Serine/threonine-protein phosphatase</fullName>
        <ecNumber evidence="12">3.1.3.16</ecNumber>
    </recommendedName>
</protein>
<feature type="region of interest" description="Disordered" evidence="13">
    <location>
        <begin position="1200"/>
        <end position="1221"/>
    </location>
</feature>
<dbReference type="EC" id="3.1.3.16" evidence="12"/>
<sequence>MSDLTVELTAPNGKKYTQPTGLFINNEWVASSKGNKITSINPTDESEIASVHAAEPEDVDKAVEAARAAFKGPWRDMSPSERGDLMFKLSQLVEENKELLATIETWDNGKPYQVALNEDLAEVSGCLKYYAGYADKVHGQVIDTGSAKLAYTIREPVGVCGQIIPWNYPLGMAAWKLGPALACGNTVVLKAAEQTPLSILVFANLVKEAGFPPGVLNILNGHGRVAGAAIAQHMGIDKIAFTGSTATGKEIMKSAAVNMKNITLETGGKSPLLVFDDADLDQAVKWSHIGIMSNMGQICTATSRILVQEGVYDKFVEAFKDYVGKTSKIGDPFSDETFQGPQVTKAQYERVLSYIEAGKSDGATLAMGGEAYKNVGNGKGFFVSPTVFTNVKSDMRVFREEVFGPFVVIASFKTEEEALEKANDTTYGLGSAVFTKDIVKAHRIARKIEAGMVWINSSQDSDYRIPFGGVKQSGIGRELGEAGLEAYSNKKAVHVNLGSWLFVSGSCRLASFSTPRVTGGCFATATASFIHIHQQAARRILPVLRSRLRYFIVVPRSTYSSQPGSRPNGAQPEHPGADHPVTALQTDGYPFGVADSPSTLHCYHTALPTRTPPLVAKSVDTSVGPRTLTESCALVYPFITRRPDPAKRVIDISTTITTLARRQQYEDRPPPALQVESPGGAGHNSFHAKALNTASAEIHCLAFLASGSQTPRAGQQGPDLGSYPSFSKSDTKESTRSLRNTLRTKIPGSKSSDSPRASSSGLGSESQSNLSQVSSRRGSVTSETASRTSKHRGSSTQEGLEDDDDMQPPPSPTQSATVGGGHNDIVEAQRSGEVDAVSDAPPTGQIAPSSNREPGESILVKKGTPIQPKESQGASAALAIADSGGSDPSIGALKPADLDDMIKRLVDAGYAGKVTKTVCLKNAEITAVCNAARELFLSQPALLELSPPVKIVGDVHGQYTDLIRMFEMCGFPPNSNFLFLGDYVDRGKQSLETILLLLCYKLRYPENFFLLRGNHECANVTRVYGFYDECKRRCNVKVWKTFVDTFNTLPIAAIVAGKIFCVHGGLSPSLSHMDDIRNIARPTDVPDYGLLNDLLWSDPADMESDWEANERGVSYCFGKKVIMEFLQKHDFDLVCRAHMVVEDGYEFFQDRILVTVFSAPNYCGEFDNWGAVMSVSAELLCSFELLKPLDSSALKSHIKKGRNKRQSMLNSPPASQYPQSY</sequence>
<keyword evidence="7" id="KW-0520">NAD</keyword>
<dbReference type="VEuPathDB" id="FungiDB:BTJ68_03657"/>
<keyword evidence="4 12" id="KW-0378">Hydrolase</keyword>
<dbReference type="Pfam" id="PF16891">
    <property type="entry name" value="STPPase_N"/>
    <property type="match status" value="1"/>
</dbReference>
<feature type="compositionally biased region" description="Polar residues" evidence="13">
    <location>
        <begin position="1206"/>
        <end position="1221"/>
    </location>
</feature>
<dbReference type="InterPro" id="IPR006186">
    <property type="entry name" value="Ser/Thr-sp_prot-phosphatase"/>
</dbReference>
<organism evidence="15 16">
    <name type="scientific">Hortaea werneckii</name>
    <name type="common">Black yeast</name>
    <name type="synonym">Cladosporium werneckii</name>
    <dbReference type="NCBI Taxonomy" id="91943"/>
    <lineage>
        <taxon>Eukaryota</taxon>
        <taxon>Fungi</taxon>
        <taxon>Dikarya</taxon>
        <taxon>Ascomycota</taxon>
        <taxon>Pezizomycotina</taxon>
        <taxon>Dothideomycetes</taxon>
        <taxon>Dothideomycetidae</taxon>
        <taxon>Mycosphaerellales</taxon>
        <taxon>Teratosphaeriaceae</taxon>
        <taxon>Hortaea</taxon>
    </lineage>
</organism>
<dbReference type="GO" id="GO:0004722">
    <property type="term" value="F:protein serine/threonine phosphatase activity"/>
    <property type="evidence" value="ECO:0007669"/>
    <property type="project" value="UniProtKB-EC"/>
</dbReference>
<evidence type="ECO:0000259" key="14">
    <source>
        <dbReference type="PROSITE" id="PS00125"/>
    </source>
</evidence>
<keyword evidence="3" id="KW-0479">Metal-binding</keyword>
<gene>
    <name evidence="15" type="ORF">D0862_14123</name>
</gene>
<dbReference type="InterPro" id="IPR029052">
    <property type="entry name" value="Metallo-depent_PP-like"/>
</dbReference>
<feature type="compositionally biased region" description="Low complexity" evidence="13">
    <location>
        <begin position="748"/>
        <end position="775"/>
    </location>
</feature>
<dbReference type="SMART" id="SM00156">
    <property type="entry name" value="PP2Ac"/>
    <property type="match status" value="1"/>
</dbReference>
<feature type="active site" evidence="10">
    <location>
        <position position="265"/>
    </location>
</feature>
<keyword evidence="5" id="KW-0904">Protein phosphatase</keyword>
<accession>A0A3M7EE12</accession>
<dbReference type="FunFam" id="3.40.605.10:FF:000050">
    <property type="entry name" value="Aldehyde dehydrogenase, mitochondrial"/>
    <property type="match status" value="1"/>
</dbReference>
<feature type="region of interest" description="Disordered" evidence="13">
    <location>
        <begin position="709"/>
        <end position="822"/>
    </location>
</feature>
<keyword evidence="8" id="KW-0464">Manganese</keyword>
<feature type="region of interest" description="Disordered" evidence="13">
    <location>
        <begin position="834"/>
        <end position="857"/>
    </location>
</feature>
<dbReference type="FunFam" id="3.40.309.10:FF:000012">
    <property type="entry name" value="Betaine aldehyde dehydrogenase"/>
    <property type="match status" value="1"/>
</dbReference>
<dbReference type="InterPro" id="IPR016161">
    <property type="entry name" value="Ald_DH/histidinol_DH"/>
</dbReference>
<evidence type="ECO:0000256" key="8">
    <source>
        <dbReference type="ARBA" id="ARBA00023211"/>
    </source>
</evidence>
<dbReference type="Pfam" id="PF00171">
    <property type="entry name" value="Aldedh"/>
    <property type="match status" value="1"/>
</dbReference>
<keyword evidence="6 11" id="KW-0560">Oxidoreductase</keyword>
<comment type="catalytic activity">
    <reaction evidence="12">
        <text>O-phospho-L-threonyl-[protein] + H2O = L-threonyl-[protein] + phosphate</text>
        <dbReference type="Rhea" id="RHEA:47004"/>
        <dbReference type="Rhea" id="RHEA-COMP:11060"/>
        <dbReference type="Rhea" id="RHEA-COMP:11605"/>
        <dbReference type="ChEBI" id="CHEBI:15377"/>
        <dbReference type="ChEBI" id="CHEBI:30013"/>
        <dbReference type="ChEBI" id="CHEBI:43474"/>
        <dbReference type="ChEBI" id="CHEBI:61977"/>
        <dbReference type="EC" id="3.1.3.16"/>
    </reaction>
</comment>
<dbReference type="GO" id="GO:0006598">
    <property type="term" value="P:polyamine catabolic process"/>
    <property type="evidence" value="ECO:0007669"/>
    <property type="project" value="TreeGrafter"/>
</dbReference>
<dbReference type="PROSITE" id="PS00125">
    <property type="entry name" value="SER_THR_PHOSPHATASE"/>
    <property type="match status" value="1"/>
</dbReference>
<dbReference type="InterPro" id="IPR031675">
    <property type="entry name" value="STPPase_N"/>
</dbReference>
<reference evidence="15 16" key="1">
    <citation type="journal article" date="2018" name="BMC Genomics">
        <title>Genomic evidence for intraspecific hybridization in a clonal and extremely halotolerant yeast.</title>
        <authorList>
            <person name="Gostincar C."/>
            <person name="Stajich J.E."/>
            <person name="Zupancic J."/>
            <person name="Zalar P."/>
            <person name="Gunde-Cimerman N."/>
        </authorList>
    </citation>
    <scope>NUCLEOTIDE SEQUENCE [LARGE SCALE GENOMIC DNA]</scope>
    <source>
        <strain evidence="15 16">EXF-171</strain>
    </source>
</reference>
<dbReference type="Gene3D" id="3.60.21.10">
    <property type="match status" value="1"/>
</dbReference>
<comment type="similarity">
    <text evidence="2 11">Belongs to the aldehyde dehydrogenase family.</text>
</comment>
<comment type="caution">
    <text evidence="15">The sequence shown here is derived from an EMBL/GenBank/DDBJ whole genome shotgun (WGS) entry which is preliminary data.</text>
</comment>
<dbReference type="Gene3D" id="3.40.309.10">
    <property type="entry name" value="Aldehyde Dehydrogenase, Chain A, domain 2"/>
    <property type="match status" value="1"/>
</dbReference>
<dbReference type="FunFam" id="3.60.21.10:FF:000006">
    <property type="entry name" value="Serine/threonine-protein phosphatase"/>
    <property type="match status" value="1"/>
</dbReference>
<dbReference type="AlphaFoldDB" id="A0A3M7EE12"/>
<evidence type="ECO:0000313" key="15">
    <source>
        <dbReference type="EMBL" id="RMY74366.1"/>
    </source>
</evidence>